<protein>
    <submittedName>
        <fullName evidence="3">Universal stress protein</fullName>
    </submittedName>
</protein>
<sequence length="271" mass="28739">MDESEVAVRAAYWAAIEADARRAPLQLVHVATHDEVGLAGLELLLAARRTVLDRWKRTCERPAPAIEPRVVAGDPVGRLTELSATATLLVLGDSQAGPLAGLLHGSVAATLIGASRCPVALIRPLHNAASAVGPVLVAVEDTSSQALPAAFRAAATRHSSLLVADIRRRRASKEDLDTLIARHRRQFPTVTVQCVTVAGDRHAALERFSATAQLLVIARGGHRHLHIPLSPTLHFALHHTRCPVLVLPQGGAVATGGDHVYGDRFGEPAFG</sequence>
<reference evidence="3 4" key="1">
    <citation type="submission" date="2024-10" db="EMBL/GenBank/DDBJ databases">
        <title>The Natural Products Discovery Center: Release of the First 8490 Sequenced Strains for Exploring Actinobacteria Biosynthetic Diversity.</title>
        <authorList>
            <person name="Kalkreuter E."/>
            <person name="Kautsar S.A."/>
            <person name="Yang D."/>
            <person name="Bader C.D."/>
            <person name="Teijaro C.N."/>
            <person name="Fluegel L."/>
            <person name="Davis C.M."/>
            <person name="Simpson J.R."/>
            <person name="Lauterbach L."/>
            <person name="Steele A.D."/>
            <person name="Gui C."/>
            <person name="Meng S."/>
            <person name="Li G."/>
            <person name="Viehrig K."/>
            <person name="Ye F."/>
            <person name="Su P."/>
            <person name="Kiefer A.F."/>
            <person name="Nichols A."/>
            <person name="Cepeda A.J."/>
            <person name="Yan W."/>
            <person name="Fan B."/>
            <person name="Jiang Y."/>
            <person name="Adhikari A."/>
            <person name="Zheng C.-J."/>
            <person name="Schuster L."/>
            <person name="Cowan T.M."/>
            <person name="Smanski M.J."/>
            <person name="Chevrette M.G."/>
            <person name="De Carvalho L.P.S."/>
            <person name="Shen B."/>
        </authorList>
    </citation>
    <scope>NUCLEOTIDE SEQUENCE [LARGE SCALE GENOMIC DNA]</scope>
    <source>
        <strain evidence="3 4">NPDC019275</strain>
    </source>
</reference>
<dbReference type="Pfam" id="PF00582">
    <property type="entry name" value="Usp"/>
    <property type="match status" value="1"/>
</dbReference>
<dbReference type="PANTHER" id="PTHR46268:SF6">
    <property type="entry name" value="UNIVERSAL STRESS PROTEIN UP12"/>
    <property type="match status" value="1"/>
</dbReference>
<dbReference type="Gene3D" id="3.40.50.620">
    <property type="entry name" value="HUPs"/>
    <property type="match status" value="2"/>
</dbReference>
<evidence type="ECO:0000313" key="3">
    <source>
        <dbReference type="EMBL" id="MFI2477921.1"/>
    </source>
</evidence>
<dbReference type="InterPro" id="IPR014729">
    <property type="entry name" value="Rossmann-like_a/b/a_fold"/>
</dbReference>
<keyword evidence="4" id="KW-1185">Reference proteome</keyword>
<gene>
    <name evidence="3" type="ORF">ACH49W_31550</name>
</gene>
<evidence type="ECO:0000259" key="2">
    <source>
        <dbReference type="Pfam" id="PF00582"/>
    </source>
</evidence>
<accession>A0ABW7X9V5</accession>
<name>A0ABW7X9V5_9NOCA</name>
<dbReference type="EMBL" id="JBIRYO010000031">
    <property type="protein sequence ID" value="MFI2477921.1"/>
    <property type="molecule type" value="Genomic_DNA"/>
</dbReference>
<dbReference type="RefSeq" id="WP_397095346.1">
    <property type="nucleotide sequence ID" value="NZ_JBIRYO010000031.1"/>
</dbReference>
<organism evidence="3 4">
    <name type="scientific">Nocardia xishanensis</name>
    <dbReference type="NCBI Taxonomy" id="238964"/>
    <lineage>
        <taxon>Bacteria</taxon>
        <taxon>Bacillati</taxon>
        <taxon>Actinomycetota</taxon>
        <taxon>Actinomycetes</taxon>
        <taxon>Mycobacteriales</taxon>
        <taxon>Nocardiaceae</taxon>
        <taxon>Nocardia</taxon>
    </lineage>
</organism>
<feature type="domain" description="UspA" evidence="2">
    <location>
        <begin position="1"/>
        <end position="123"/>
    </location>
</feature>
<dbReference type="SUPFAM" id="SSF52402">
    <property type="entry name" value="Adenine nucleotide alpha hydrolases-like"/>
    <property type="match status" value="2"/>
</dbReference>
<comment type="caution">
    <text evidence="3">The sequence shown here is derived from an EMBL/GenBank/DDBJ whole genome shotgun (WGS) entry which is preliminary data.</text>
</comment>
<dbReference type="Proteomes" id="UP001611415">
    <property type="component" value="Unassembled WGS sequence"/>
</dbReference>
<comment type="similarity">
    <text evidence="1">Belongs to the universal stress protein A family.</text>
</comment>
<evidence type="ECO:0000256" key="1">
    <source>
        <dbReference type="ARBA" id="ARBA00008791"/>
    </source>
</evidence>
<proteinExistence type="inferred from homology"/>
<evidence type="ECO:0000313" key="4">
    <source>
        <dbReference type="Proteomes" id="UP001611415"/>
    </source>
</evidence>
<dbReference type="InterPro" id="IPR006016">
    <property type="entry name" value="UspA"/>
</dbReference>
<dbReference type="PANTHER" id="PTHR46268">
    <property type="entry name" value="STRESS RESPONSE PROTEIN NHAX"/>
    <property type="match status" value="1"/>
</dbReference>